<name>A0A846ZBL5_9ACTN</name>
<feature type="transmembrane region" description="Helical" evidence="2">
    <location>
        <begin position="21"/>
        <end position="40"/>
    </location>
</feature>
<evidence type="ECO:0000313" key="4">
    <source>
        <dbReference type="Proteomes" id="UP000579250"/>
    </source>
</evidence>
<evidence type="ECO:0000256" key="2">
    <source>
        <dbReference type="SAM" id="Phobius"/>
    </source>
</evidence>
<dbReference type="EMBL" id="JAAXPI010000065">
    <property type="protein sequence ID" value="NKZ07895.1"/>
    <property type="molecule type" value="Genomic_DNA"/>
</dbReference>
<keyword evidence="2" id="KW-1133">Transmembrane helix</keyword>
<sequence>MRAQTKAGHDDRRGVFIPAEVLVITAIVVIGVAVAALAAVFPAVGLPTGVGVAVIGLLYGIYHNRKSPTNPPSSSPGDLPDRERLNIGKKEGEQRG</sequence>
<reference evidence="3 4" key="1">
    <citation type="submission" date="2020-04" db="EMBL/GenBank/DDBJ databases">
        <title>MicrobeNet Type strains.</title>
        <authorList>
            <person name="Nicholson A.C."/>
        </authorList>
    </citation>
    <scope>NUCLEOTIDE SEQUENCE [LARGE SCALE GENOMIC DNA]</scope>
    <source>
        <strain evidence="3 4">ATCC BAA-277</strain>
    </source>
</reference>
<gene>
    <name evidence="3" type="ORF">HGB48_29800</name>
</gene>
<proteinExistence type="predicted"/>
<evidence type="ECO:0000313" key="3">
    <source>
        <dbReference type="EMBL" id="NKZ07895.1"/>
    </source>
</evidence>
<dbReference type="Proteomes" id="UP000579250">
    <property type="component" value="Unassembled WGS sequence"/>
</dbReference>
<accession>A0A846ZBL5</accession>
<feature type="compositionally biased region" description="Basic and acidic residues" evidence="1">
    <location>
        <begin position="79"/>
        <end position="96"/>
    </location>
</feature>
<evidence type="ECO:0000256" key="1">
    <source>
        <dbReference type="SAM" id="MobiDB-lite"/>
    </source>
</evidence>
<keyword evidence="2" id="KW-0472">Membrane</keyword>
<dbReference type="AlphaFoldDB" id="A0A846ZBL5"/>
<keyword evidence="4" id="KW-1185">Reference proteome</keyword>
<comment type="caution">
    <text evidence="3">The sequence shown here is derived from an EMBL/GenBank/DDBJ whole genome shotgun (WGS) entry which is preliminary data.</text>
</comment>
<keyword evidence="2" id="KW-0812">Transmembrane</keyword>
<dbReference type="RefSeq" id="WP_067641226.1">
    <property type="nucleotide sequence ID" value="NZ_JAAXPI010000065.1"/>
</dbReference>
<organism evidence="3 4">
    <name type="scientific">Actinomadura latina</name>
    <dbReference type="NCBI Taxonomy" id="163603"/>
    <lineage>
        <taxon>Bacteria</taxon>
        <taxon>Bacillati</taxon>
        <taxon>Actinomycetota</taxon>
        <taxon>Actinomycetes</taxon>
        <taxon>Streptosporangiales</taxon>
        <taxon>Thermomonosporaceae</taxon>
        <taxon>Actinomadura</taxon>
    </lineage>
</organism>
<feature type="region of interest" description="Disordered" evidence="1">
    <location>
        <begin position="65"/>
        <end position="96"/>
    </location>
</feature>
<protein>
    <submittedName>
        <fullName evidence="3">Uncharacterized protein</fullName>
    </submittedName>
</protein>
<feature type="transmembrane region" description="Helical" evidence="2">
    <location>
        <begin position="46"/>
        <end position="62"/>
    </location>
</feature>